<evidence type="ECO:0000256" key="1">
    <source>
        <dbReference type="ARBA" id="ARBA00010638"/>
    </source>
</evidence>
<dbReference type="PANTHER" id="PTHR23407:SF1">
    <property type="entry name" value="5-FORMYLTETRAHYDROFOLATE CYCLO-LIGASE"/>
    <property type="match status" value="1"/>
</dbReference>
<feature type="binding site" evidence="4">
    <location>
        <position position="74"/>
    </location>
    <ligand>
        <name>substrate</name>
    </ligand>
</feature>
<dbReference type="EC" id="6.3.3.2" evidence="5"/>
<dbReference type="Gene3D" id="3.40.50.10420">
    <property type="entry name" value="NagB/RpiA/CoA transferase-like"/>
    <property type="match status" value="1"/>
</dbReference>
<comment type="catalytic activity">
    <reaction evidence="5">
        <text>(6S)-5-formyl-5,6,7,8-tetrahydrofolate + ATP = (6R)-5,10-methenyltetrahydrofolate + ADP + phosphate</text>
        <dbReference type="Rhea" id="RHEA:10488"/>
        <dbReference type="ChEBI" id="CHEBI:30616"/>
        <dbReference type="ChEBI" id="CHEBI:43474"/>
        <dbReference type="ChEBI" id="CHEBI:57455"/>
        <dbReference type="ChEBI" id="CHEBI:57457"/>
        <dbReference type="ChEBI" id="CHEBI:456216"/>
        <dbReference type="EC" id="6.3.3.2"/>
    </reaction>
</comment>
<comment type="cofactor">
    <cofactor evidence="5">
        <name>Mg(2+)</name>
        <dbReference type="ChEBI" id="CHEBI:18420"/>
    </cofactor>
</comment>
<keyword evidence="2 4" id="KW-0547">Nucleotide-binding</keyword>
<keyword evidence="3 4" id="KW-0067">ATP-binding</keyword>
<dbReference type="AlphaFoldDB" id="A0A4R2PRG1"/>
<dbReference type="EMBL" id="SLXO01000002">
    <property type="protein sequence ID" value="TCP37634.1"/>
    <property type="molecule type" value="Genomic_DNA"/>
</dbReference>
<dbReference type="GO" id="GO:0005524">
    <property type="term" value="F:ATP binding"/>
    <property type="evidence" value="ECO:0007669"/>
    <property type="project" value="UniProtKB-KW"/>
</dbReference>
<dbReference type="InterPro" id="IPR002698">
    <property type="entry name" value="FTHF_cligase"/>
</dbReference>
<dbReference type="InParanoid" id="A0A4R2PRG1"/>
<gene>
    <name evidence="6" type="ORF">EV659_10238</name>
</gene>
<comment type="caution">
    <text evidence="6">The sequence shown here is derived from an EMBL/GenBank/DDBJ whole genome shotgun (WGS) entry which is preliminary data.</text>
</comment>
<protein>
    <recommendedName>
        <fullName evidence="5">5-formyltetrahydrofolate cyclo-ligase</fullName>
        <ecNumber evidence="5">6.3.3.2</ecNumber>
    </recommendedName>
</protein>
<keyword evidence="5" id="KW-0479">Metal-binding</keyword>
<dbReference type="GO" id="GO:0035999">
    <property type="term" value="P:tetrahydrofolate interconversion"/>
    <property type="evidence" value="ECO:0007669"/>
    <property type="project" value="TreeGrafter"/>
</dbReference>
<dbReference type="SUPFAM" id="SSF100950">
    <property type="entry name" value="NagB/RpiA/CoA transferase-like"/>
    <property type="match status" value="1"/>
</dbReference>
<dbReference type="InterPro" id="IPR024185">
    <property type="entry name" value="FTHF_cligase-like_sf"/>
</dbReference>
<dbReference type="NCBIfam" id="TIGR02727">
    <property type="entry name" value="MTHFS_bact"/>
    <property type="match status" value="1"/>
</dbReference>
<feature type="binding site" evidence="4">
    <location>
        <begin position="149"/>
        <end position="157"/>
    </location>
    <ligand>
        <name>ATP</name>
        <dbReference type="ChEBI" id="CHEBI:30616"/>
    </ligand>
</feature>
<dbReference type="OrthoDB" id="9801938at2"/>
<keyword evidence="5" id="KW-0460">Magnesium</keyword>
<name>A0A4R2PRG1_RHOSA</name>
<dbReference type="GO" id="GO:0009396">
    <property type="term" value="P:folic acid-containing compound biosynthetic process"/>
    <property type="evidence" value="ECO:0007669"/>
    <property type="project" value="TreeGrafter"/>
</dbReference>
<organism evidence="6 7">
    <name type="scientific">Rhodothalassium salexigens DSM 2132</name>
    <dbReference type="NCBI Taxonomy" id="1188247"/>
    <lineage>
        <taxon>Bacteria</taxon>
        <taxon>Pseudomonadati</taxon>
        <taxon>Pseudomonadota</taxon>
        <taxon>Alphaproteobacteria</taxon>
        <taxon>Rhodothalassiales</taxon>
        <taxon>Rhodothalassiaceae</taxon>
        <taxon>Rhodothalassium</taxon>
    </lineage>
</organism>
<dbReference type="InterPro" id="IPR037171">
    <property type="entry name" value="NagB/RpiA_transferase-like"/>
</dbReference>
<evidence type="ECO:0000256" key="4">
    <source>
        <dbReference type="PIRSR" id="PIRSR006806-1"/>
    </source>
</evidence>
<evidence type="ECO:0000256" key="3">
    <source>
        <dbReference type="ARBA" id="ARBA00022840"/>
    </source>
</evidence>
<evidence type="ECO:0000313" key="6">
    <source>
        <dbReference type="EMBL" id="TCP37634.1"/>
    </source>
</evidence>
<dbReference type="RefSeq" id="WP_132707217.1">
    <property type="nucleotide sequence ID" value="NZ_JACIGF010000002.1"/>
</dbReference>
<dbReference type="PIRSF" id="PIRSF006806">
    <property type="entry name" value="FTHF_cligase"/>
    <property type="match status" value="1"/>
</dbReference>
<keyword evidence="6" id="KW-0436">Ligase</keyword>
<evidence type="ECO:0000256" key="5">
    <source>
        <dbReference type="RuleBase" id="RU361279"/>
    </source>
</evidence>
<dbReference type="Pfam" id="PF01812">
    <property type="entry name" value="5-FTHF_cyc-lig"/>
    <property type="match status" value="1"/>
</dbReference>
<proteinExistence type="inferred from homology"/>
<dbReference type="GO" id="GO:0046872">
    <property type="term" value="F:metal ion binding"/>
    <property type="evidence" value="ECO:0007669"/>
    <property type="project" value="UniProtKB-KW"/>
</dbReference>
<keyword evidence="7" id="KW-1185">Reference proteome</keyword>
<accession>A0A4R2PRG1</accession>
<comment type="similarity">
    <text evidence="1 5">Belongs to the 5-formyltetrahydrofolate cyclo-ligase family.</text>
</comment>
<dbReference type="FunCoup" id="A0A4R2PRG1">
    <property type="interactions" value="348"/>
</dbReference>
<sequence length="216" mass="22608">MTAPSSHQIAEAKAALRPFARAQRQGAADAAGADAADRMTGHALAFLGRIGRLADPPSAAAAPVVAGYWPTRGEIDPRLLLRDLDRRGVATALPVVVGRGQPLVFRRWAPGDPVEPGTFKVPVPPADAPEVRPDVLLVPLLAFDTRGYRLGYGGGFYDRTLAALADDGRASKPLALGLAFAAQEATSVPHDMWDVALHAIATETGVHVPDPAALAH</sequence>
<evidence type="ECO:0000256" key="2">
    <source>
        <dbReference type="ARBA" id="ARBA00022741"/>
    </source>
</evidence>
<reference evidence="6 7" key="1">
    <citation type="submission" date="2019-03" db="EMBL/GenBank/DDBJ databases">
        <title>Genomic Encyclopedia of Type Strains, Phase IV (KMG-IV): sequencing the most valuable type-strain genomes for metagenomic binning, comparative biology and taxonomic classification.</title>
        <authorList>
            <person name="Goeker M."/>
        </authorList>
    </citation>
    <scope>NUCLEOTIDE SEQUENCE [LARGE SCALE GENOMIC DNA]</scope>
    <source>
        <strain evidence="6 7">DSM 2132</strain>
    </source>
</reference>
<evidence type="ECO:0000313" key="7">
    <source>
        <dbReference type="Proteomes" id="UP000295399"/>
    </source>
</evidence>
<dbReference type="GO" id="GO:0030272">
    <property type="term" value="F:5-formyltetrahydrofolate cyclo-ligase activity"/>
    <property type="evidence" value="ECO:0007669"/>
    <property type="project" value="UniProtKB-EC"/>
</dbReference>
<dbReference type="PANTHER" id="PTHR23407">
    <property type="entry name" value="ATPASE INHIBITOR/5-FORMYLTETRAHYDROFOLATE CYCLO-LIGASE"/>
    <property type="match status" value="1"/>
</dbReference>
<dbReference type="Proteomes" id="UP000295399">
    <property type="component" value="Unassembled WGS sequence"/>
</dbReference>